<feature type="transmembrane region" description="Helical" evidence="1">
    <location>
        <begin position="14"/>
        <end position="33"/>
    </location>
</feature>
<accession>A0ABR1MJU8</accession>
<keyword evidence="3" id="KW-1185">Reference proteome</keyword>
<name>A0ABR1MJU8_9PEZI</name>
<evidence type="ECO:0000313" key="3">
    <source>
        <dbReference type="Proteomes" id="UP001365128"/>
    </source>
</evidence>
<organism evidence="2 3">
    <name type="scientific">Phyllosticta citricarpa</name>
    <dbReference type="NCBI Taxonomy" id="55181"/>
    <lineage>
        <taxon>Eukaryota</taxon>
        <taxon>Fungi</taxon>
        <taxon>Dikarya</taxon>
        <taxon>Ascomycota</taxon>
        <taxon>Pezizomycotina</taxon>
        <taxon>Dothideomycetes</taxon>
        <taxon>Dothideomycetes incertae sedis</taxon>
        <taxon>Botryosphaeriales</taxon>
        <taxon>Phyllostictaceae</taxon>
        <taxon>Phyllosticta</taxon>
    </lineage>
</organism>
<feature type="transmembrane region" description="Helical" evidence="1">
    <location>
        <begin position="68"/>
        <end position="86"/>
    </location>
</feature>
<dbReference type="Proteomes" id="UP001365128">
    <property type="component" value="Unassembled WGS sequence"/>
</dbReference>
<keyword evidence="1" id="KW-1133">Transmembrane helix</keyword>
<sequence>MDGCRSLYVLTHRFLNNTCLTASLAASLHAWPLRRRRDRGRRWLESMSSGARAACTAWSVPLWTRRRFFPAVIVLLLLWSLLLHLGQPNRLPLFRCSSSCSRPAGLILLLLFRVDYWLAGRLCCNSMHASKQASNGGRGGNVRPSLWSSSICKPLWEVPDVAAQHRHFAATVLLRARCC</sequence>
<keyword evidence="1" id="KW-0812">Transmembrane</keyword>
<dbReference type="EMBL" id="JBBPDW010000008">
    <property type="protein sequence ID" value="KAK7550007.1"/>
    <property type="molecule type" value="Genomic_DNA"/>
</dbReference>
<evidence type="ECO:0000256" key="1">
    <source>
        <dbReference type="SAM" id="Phobius"/>
    </source>
</evidence>
<gene>
    <name evidence="2" type="ORF">IWX46DRAFT_438495</name>
</gene>
<proteinExistence type="predicted"/>
<evidence type="ECO:0000313" key="2">
    <source>
        <dbReference type="EMBL" id="KAK7550007.1"/>
    </source>
</evidence>
<protein>
    <submittedName>
        <fullName evidence="2">Uncharacterized protein</fullName>
    </submittedName>
</protein>
<keyword evidence="1" id="KW-0472">Membrane</keyword>
<reference evidence="2 3" key="1">
    <citation type="submission" date="2024-04" db="EMBL/GenBank/DDBJ databases">
        <title>Phyllosticta paracitricarpa is synonymous to the EU quarantine fungus P. citricarpa based on phylogenomic analyses.</title>
        <authorList>
            <consortium name="Lawrence Berkeley National Laboratory"/>
            <person name="Van Ingen-Buijs V.A."/>
            <person name="Van Westerhoven A.C."/>
            <person name="Haridas S."/>
            <person name="Skiadas P."/>
            <person name="Martin F."/>
            <person name="Groenewald J.Z."/>
            <person name="Crous P.W."/>
            <person name="Seidl M.F."/>
        </authorList>
    </citation>
    <scope>NUCLEOTIDE SEQUENCE [LARGE SCALE GENOMIC DNA]</scope>
    <source>
        <strain evidence="2 3">CBS 122670</strain>
    </source>
</reference>
<comment type="caution">
    <text evidence="2">The sequence shown here is derived from an EMBL/GenBank/DDBJ whole genome shotgun (WGS) entry which is preliminary data.</text>
</comment>